<gene>
    <name evidence="1" type="ORF">LC20004_09230</name>
</gene>
<keyword evidence="2" id="KW-1185">Reference proteome</keyword>
<sequence>MQPTVDPHDLKLIEKNMNHSTVDLGKVWCPRLIFKKPGVAPLDVALYGAIAMMQKSGMVVEEGQPQKLHTAALALEILRLTLNLPANKKSALKESLLNLYLFGIIQVISLVPDSKAQLAPNDNTQLNLCDWVDGWFCVLMPIRYDIEPNCAGFCQLDIADWEHIKLELTKTSDLIKGFAAYIAIQRFIYHSKNTQPICYQTQGQLGASYGVKRYSVSRTVQQLHEIWAIVMCKVLWNHNGELIERNVMASARDDQAFHDYMLANLGTKYVRVLQ</sequence>
<dbReference type="EMBL" id="CP017697">
    <property type="protein sequence ID" value="ATO44090.1"/>
    <property type="molecule type" value="Genomic_DNA"/>
</dbReference>
<dbReference type="RefSeq" id="WP_010014376.1">
    <property type="nucleotide sequence ID" value="NZ_AEOS01000289.1"/>
</dbReference>
<proteinExistence type="predicted"/>
<dbReference type="AlphaFoldDB" id="A0A2D1KPL5"/>
<protein>
    <submittedName>
        <fullName evidence="1">Uncharacterized protein</fullName>
    </submittedName>
</protein>
<organism evidence="1 2">
    <name type="scientific">Loigolactobacillus coryniformis subsp. torquens DSM 20004 = KCTC 3535</name>
    <dbReference type="NCBI Taxonomy" id="1423822"/>
    <lineage>
        <taxon>Bacteria</taxon>
        <taxon>Bacillati</taxon>
        <taxon>Bacillota</taxon>
        <taxon>Bacilli</taxon>
        <taxon>Lactobacillales</taxon>
        <taxon>Lactobacillaceae</taxon>
        <taxon>Loigolactobacillus</taxon>
    </lineage>
</organism>
<reference evidence="1 2" key="1">
    <citation type="submission" date="2016-10" db="EMBL/GenBank/DDBJ databases">
        <title>The whole genome sequencing and assembly of L. cotyniformis subsp. torquens DSM 20004 strain.</title>
        <authorList>
            <person name="Park M.-K."/>
            <person name="Lee Y.-J."/>
            <person name="Yi H."/>
            <person name="Bahn Y.-S."/>
            <person name="Kim J.F."/>
            <person name="Lee D.-W."/>
        </authorList>
    </citation>
    <scope>NUCLEOTIDE SEQUENCE [LARGE SCALE GENOMIC DNA]</scope>
    <source>
        <strain evidence="1 2">DSM 20004</strain>
    </source>
</reference>
<dbReference type="Proteomes" id="UP000223559">
    <property type="component" value="Chromosome"/>
</dbReference>
<dbReference type="KEGG" id="lcy:LC20004_09230"/>
<evidence type="ECO:0000313" key="1">
    <source>
        <dbReference type="EMBL" id="ATO44090.1"/>
    </source>
</evidence>
<dbReference type="OrthoDB" id="2298803at2"/>
<name>A0A2D1KPL5_9LACO</name>
<evidence type="ECO:0000313" key="2">
    <source>
        <dbReference type="Proteomes" id="UP000223559"/>
    </source>
</evidence>
<accession>A0A2D1KPL5</accession>